<evidence type="ECO:0000313" key="1">
    <source>
        <dbReference type="EMBL" id="KAK4379842.1"/>
    </source>
</evidence>
<dbReference type="EMBL" id="JAVYJV010000001">
    <property type="protein sequence ID" value="KAK4379842.1"/>
    <property type="molecule type" value="Genomic_DNA"/>
</dbReference>
<reference evidence="1" key="1">
    <citation type="submission" date="2023-12" db="EMBL/GenBank/DDBJ databases">
        <title>Genome assembly of Anisodus tanguticus.</title>
        <authorList>
            <person name="Wang Y.-J."/>
        </authorList>
    </citation>
    <scope>NUCLEOTIDE SEQUENCE</scope>
    <source>
        <strain evidence="1">KB-2021</strain>
        <tissue evidence="1">Leaf</tissue>
    </source>
</reference>
<gene>
    <name evidence="1" type="ORF">RND71_001704</name>
</gene>
<name>A0AAE1T1E5_9SOLA</name>
<dbReference type="Proteomes" id="UP001291623">
    <property type="component" value="Unassembled WGS sequence"/>
</dbReference>
<keyword evidence="2" id="KW-1185">Reference proteome</keyword>
<proteinExistence type="predicted"/>
<dbReference type="AlphaFoldDB" id="A0AAE1T1E5"/>
<organism evidence="1 2">
    <name type="scientific">Anisodus tanguticus</name>
    <dbReference type="NCBI Taxonomy" id="243964"/>
    <lineage>
        <taxon>Eukaryota</taxon>
        <taxon>Viridiplantae</taxon>
        <taxon>Streptophyta</taxon>
        <taxon>Embryophyta</taxon>
        <taxon>Tracheophyta</taxon>
        <taxon>Spermatophyta</taxon>
        <taxon>Magnoliopsida</taxon>
        <taxon>eudicotyledons</taxon>
        <taxon>Gunneridae</taxon>
        <taxon>Pentapetalae</taxon>
        <taxon>asterids</taxon>
        <taxon>lamiids</taxon>
        <taxon>Solanales</taxon>
        <taxon>Solanaceae</taxon>
        <taxon>Solanoideae</taxon>
        <taxon>Hyoscyameae</taxon>
        <taxon>Anisodus</taxon>
    </lineage>
</organism>
<sequence>MCASKVGVITCRLRSNLSNYLYIMPKKKVSNIILRARFQQQTKDSGSVH</sequence>
<evidence type="ECO:0000313" key="2">
    <source>
        <dbReference type="Proteomes" id="UP001291623"/>
    </source>
</evidence>
<comment type="caution">
    <text evidence="1">The sequence shown here is derived from an EMBL/GenBank/DDBJ whole genome shotgun (WGS) entry which is preliminary data.</text>
</comment>
<protein>
    <submittedName>
        <fullName evidence="1">Uncharacterized protein</fullName>
    </submittedName>
</protein>
<accession>A0AAE1T1E5</accession>